<name>A0A3B0VFK7_9ZZZZ</name>
<organism evidence="3">
    <name type="scientific">hydrothermal vent metagenome</name>
    <dbReference type="NCBI Taxonomy" id="652676"/>
    <lineage>
        <taxon>unclassified sequences</taxon>
        <taxon>metagenomes</taxon>
        <taxon>ecological metagenomes</taxon>
    </lineage>
</organism>
<dbReference type="Gene3D" id="3.40.50.300">
    <property type="entry name" value="P-loop containing nucleotide triphosphate hydrolases"/>
    <property type="match status" value="1"/>
</dbReference>
<dbReference type="Pfam" id="PF05729">
    <property type="entry name" value="NACHT"/>
    <property type="match status" value="1"/>
</dbReference>
<dbReference type="InterPro" id="IPR027417">
    <property type="entry name" value="P-loop_NTPase"/>
</dbReference>
<evidence type="ECO:0000259" key="2">
    <source>
        <dbReference type="PROSITE" id="PS50837"/>
    </source>
</evidence>
<protein>
    <recommendedName>
        <fullName evidence="2">NACHT domain-containing protein</fullName>
    </recommendedName>
</protein>
<keyword evidence="1" id="KW-1133">Transmembrane helix</keyword>
<dbReference type="SMART" id="SM00567">
    <property type="entry name" value="EZ_HEAT"/>
    <property type="match status" value="3"/>
</dbReference>
<dbReference type="PROSITE" id="PS50837">
    <property type="entry name" value="NACHT"/>
    <property type="match status" value="1"/>
</dbReference>
<dbReference type="AlphaFoldDB" id="A0A3B0VFK7"/>
<dbReference type="InterPro" id="IPR007111">
    <property type="entry name" value="NACHT_NTPase"/>
</dbReference>
<dbReference type="Pfam" id="PF13646">
    <property type="entry name" value="HEAT_2"/>
    <property type="match status" value="3"/>
</dbReference>
<reference evidence="3" key="1">
    <citation type="submission" date="2018-06" db="EMBL/GenBank/DDBJ databases">
        <authorList>
            <person name="Zhirakovskaya E."/>
        </authorList>
    </citation>
    <scope>NUCLEOTIDE SEQUENCE</scope>
</reference>
<keyword evidence="1" id="KW-0812">Transmembrane</keyword>
<dbReference type="InterPro" id="IPR004155">
    <property type="entry name" value="PBS_lyase_HEAT"/>
</dbReference>
<proteinExistence type="predicted"/>
<dbReference type="Gene3D" id="1.25.10.10">
    <property type="entry name" value="Leucine-rich Repeat Variant"/>
    <property type="match status" value="3"/>
</dbReference>
<evidence type="ECO:0000313" key="3">
    <source>
        <dbReference type="EMBL" id="VAW35599.1"/>
    </source>
</evidence>
<accession>A0A3B0VFK7</accession>
<dbReference type="PANTHER" id="PTHR12697">
    <property type="entry name" value="PBS LYASE HEAT-LIKE PROTEIN"/>
    <property type="match status" value="1"/>
</dbReference>
<dbReference type="GO" id="GO:0016491">
    <property type="term" value="F:oxidoreductase activity"/>
    <property type="evidence" value="ECO:0007669"/>
    <property type="project" value="TreeGrafter"/>
</dbReference>
<gene>
    <name evidence="3" type="ORF">MNBD_CHLOROFLEXI01-3338</name>
</gene>
<feature type="domain" description="NACHT" evidence="2">
    <location>
        <begin position="138"/>
        <end position="258"/>
    </location>
</feature>
<sequence length="807" mass="89474">MQRFQNWQFDALSFLIGLLFGLGVAVVFLRLLPLLRRTTAKMTGWIRQQVTYLRSGVAVRFRAETAVYANAYHLLSQTTQLDALFVAPRLLAPLDDPSLLPEDRGATALTYLWPEWARGVGLPMPPSMSVNQLLQNGRRVIVAAEPGMGKTTLLAHLAHRCATATAEGRDAHLLNRLPVLLHIAELGLTGGGEAEEAETLLANALQKRANPLTSPGIKDLLHQKLKAGQVLLLLDGWDALPGAQRPFAAEWLEQLLHKYGQTQTFVAAGLSGYGLLLELNFTWTTLLPWRLGETERFAAQAVQALSVSQPPRLPYYWQPGQTAVAITLNFALRSLTEVVNDPKRPFTTYELLQRSLVLLGGKQPPDAETLAFWQQLAYTMLQEGKLALGMTEVTAVAEALAQDAEGQVDRSVVGRLQKSVKESPLFMIWGNGRLSCQGVLWRDFLAAGYLVAQADETAVSVHVYEAEWRQVLRFYVAQGNPTKLAKQLLQGQDNSPSRESVFQVASWLPITTEKGEWRRQVMILLGQMIRSTTSFTHLIRQRALAAMAQSNEPGVTTFVAQLLERSNPFLRQLGTEALAQLGTDQAIGLLAKMVTDGDEWVRRTAVYGLLMNQHQPMAERPLLSALIGDDEDINRIVAEGLARNGERGIEILKEALTDDDVQVRRAAVLGLSLLDDGWVEKQLIQVERHDDEWFVRSAANGALETMRARRKAVKWEPPNPADQRWLTMAFRQDGRIVPDGQDAMPFLVQIISESDDPKMRAAAATLLTHLPALDAIPALETAVRDSDFLVSEAAFTTLCHLRRAYGQ</sequence>
<evidence type="ECO:0000256" key="1">
    <source>
        <dbReference type="SAM" id="Phobius"/>
    </source>
</evidence>
<keyword evidence="1" id="KW-0472">Membrane</keyword>
<dbReference type="InterPro" id="IPR011989">
    <property type="entry name" value="ARM-like"/>
</dbReference>
<feature type="transmembrane region" description="Helical" evidence="1">
    <location>
        <begin position="12"/>
        <end position="32"/>
    </location>
</feature>
<dbReference type="SUPFAM" id="SSF52540">
    <property type="entry name" value="P-loop containing nucleoside triphosphate hydrolases"/>
    <property type="match status" value="1"/>
</dbReference>
<dbReference type="SUPFAM" id="SSF48371">
    <property type="entry name" value="ARM repeat"/>
    <property type="match status" value="1"/>
</dbReference>
<dbReference type="EMBL" id="UOEU01000593">
    <property type="protein sequence ID" value="VAW35599.1"/>
    <property type="molecule type" value="Genomic_DNA"/>
</dbReference>
<dbReference type="InterPro" id="IPR016024">
    <property type="entry name" value="ARM-type_fold"/>
</dbReference>
<dbReference type="PANTHER" id="PTHR12697:SF38">
    <property type="entry name" value="PBS LYASE HEAT DOMAIN PROTEIN REPEAT-CONTAINING PROTEIN"/>
    <property type="match status" value="1"/>
</dbReference>